<keyword evidence="11" id="KW-1133">Transmembrane helix</keyword>
<evidence type="ECO:0000256" key="10">
    <source>
        <dbReference type="ARBA" id="ARBA00022927"/>
    </source>
</evidence>
<evidence type="ECO:0000259" key="16">
    <source>
        <dbReference type="Pfam" id="PF00097"/>
    </source>
</evidence>
<reference evidence="18 19" key="1">
    <citation type="journal article" date="2011" name="Science">
        <title>Comparative functional genomics of the fission yeasts.</title>
        <authorList>
            <person name="Rhind N."/>
            <person name="Chen Z."/>
            <person name="Yassour M."/>
            <person name="Thompson D.A."/>
            <person name="Haas B.J."/>
            <person name="Habib N."/>
            <person name="Wapinski I."/>
            <person name="Roy S."/>
            <person name="Lin M.F."/>
            <person name="Heiman D.I."/>
            <person name="Young S.K."/>
            <person name="Furuya K."/>
            <person name="Guo Y."/>
            <person name="Pidoux A."/>
            <person name="Chen H.M."/>
            <person name="Robbertse B."/>
            <person name="Goldberg J.M."/>
            <person name="Aoki K."/>
            <person name="Bayne E.H."/>
            <person name="Berlin A.M."/>
            <person name="Desjardins C.A."/>
            <person name="Dobbs E."/>
            <person name="Dukaj L."/>
            <person name="Fan L."/>
            <person name="FitzGerald M.G."/>
            <person name="French C."/>
            <person name="Gujja S."/>
            <person name="Hansen K."/>
            <person name="Keifenheim D."/>
            <person name="Levin J.Z."/>
            <person name="Mosher R.A."/>
            <person name="Mueller C.A."/>
            <person name="Pfiffner J."/>
            <person name="Priest M."/>
            <person name="Russ C."/>
            <person name="Smialowska A."/>
            <person name="Swoboda P."/>
            <person name="Sykes S.M."/>
            <person name="Vaughn M."/>
            <person name="Vengrova S."/>
            <person name="Yoder R."/>
            <person name="Zeng Q."/>
            <person name="Allshire R."/>
            <person name="Baulcombe D."/>
            <person name="Birren B.W."/>
            <person name="Brown W."/>
            <person name="Ekwall K."/>
            <person name="Kellis M."/>
            <person name="Leatherwood J."/>
            <person name="Levin H."/>
            <person name="Margalit H."/>
            <person name="Martienssen R."/>
            <person name="Nieduszynski C.A."/>
            <person name="Spatafora J.W."/>
            <person name="Friedman N."/>
            <person name="Dalgaard J.Z."/>
            <person name="Baumann P."/>
            <person name="Niki H."/>
            <person name="Regev A."/>
            <person name="Nusbaum C."/>
        </authorList>
    </citation>
    <scope>NUCLEOTIDE SEQUENCE [LARGE SCALE GENOMIC DNA]</scope>
    <source>
        <strain evidence="19">yFS286</strain>
    </source>
</reference>
<dbReference type="PANTHER" id="PTHR12888:SF0">
    <property type="entry name" value="PEROXISOME ASSEMBLY PROTEIN 12"/>
    <property type="match status" value="1"/>
</dbReference>
<keyword evidence="18" id="KW-0436">Ligase</keyword>
<evidence type="ECO:0000313" key="19">
    <source>
        <dbReference type="Proteomes" id="UP000016088"/>
    </source>
</evidence>
<name>S9RLB7_SCHOY</name>
<comment type="subcellular location">
    <subcellularLocation>
        <location evidence="1">Peroxisome membrane</location>
        <topology evidence="1">Multi-pass membrane protein</topology>
    </subcellularLocation>
</comment>
<comment type="pathway">
    <text evidence="2">Protein modification; protein ubiquitination.</text>
</comment>
<keyword evidence="19" id="KW-1185">Reference proteome</keyword>
<dbReference type="Proteomes" id="UP000016088">
    <property type="component" value="Unassembled WGS sequence"/>
</dbReference>
<proteinExistence type="inferred from homology"/>
<keyword evidence="9" id="KW-0862">Zinc</keyword>
<dbReference type="InterPro" id="IPR006845">
    <property type="entry name" value="Pex_N"/>
</dbReference>
<dbReference type="AlphaFoldDB" id="S9RLB7"/>
<dbReference type="Pfam" id="PF00097">
    <property type="entry name" value="zf-C3HC4"/>
    <property type="match status" value="1"/>
</dbReference>
<dbReference type="GO" id="GO:0005778">
    <property type="term" value="C:peroxisomal membrane"/>
    <property type="evidence" value="ECO:0007669"/>
    <property type="project" value="UniProtKB-SubCell"/>
</dbReference>
<dbReference type="EMBL" id="KE503206">
    <property type="protein sequence ID" value="EPX74764.1"/>
    <property type="molecule type" value="Genomic_DNA"/>
</dbReference>
<dbReference type="RefSeq" id="XP_013016194.1">
    <property type="nucleotide sequence ID" value="XM_013160740.1"/>
</dbReference>
<dbReference type="GO" id="GO:1990429">
    <property type="term" value="C:peroxisomal importomer complex"/>
    <property type="evidence" value="ECO:0007669"/>
    <property type="project" value="TreeGrafter"/>
</dbReference>
<evidence type="ECO:0000313" key="18">
    <source>
        <dbReference type="EMBL" id="EPX74764.1"/>
    </source>
</evidence>
<evidence type="ECO:0000256" key="7">
    <source>
        <dbReference type="ARBA" id="ARBA00022723"/>
    </source>
</evidence>
<dbReference type="Pfam" id="PF04757">
    <property type="entry name" value="Pex2_Pex12"/>
    <property type="match status" value="1"/>
</dbReference>
<dbReference type="eggNOG" id="KOG0826">
    <property type="taxonomic scope" value="Eukaryota"/>
</dbReference>
<keyword evidence="8" id="KW-0863">Zinc-finger</keyword>
<keyword evidence="10" id="KW-0653">Protein transport</keyword>
<dbReference type="Gene3D" id="3.30.40.10">
    <property type="entry name" value="Zinc/RING finger domain, C3HC4 (zinc finger)"/>
    <property type="match status" value="1"/>
</dbReference>
<dbReference type="GeneID" id="25031224"/>
<dbReference type="GO" id="GO:0016874">
    <property type="term" value="F:ligase activity"/>
    <property type="evidence" value="ECO:0007669"/>
    <property type="project" value="UniProtKB-KW"/>
</dbReference>
<dbReference type="InterPro" id="IPR017375">
    <property type="entry name" value="PEX12"/>
</dbReference>
<dbReference type="InterPro" id="IPR013083">
    <property type="entry name" value="Znf_RING/FYVE/PHD"/>
</dbReference>
<evidence type="ECO:0000256" key="2">
    <source>
        <dbReference type="ARBA" id="ARBA00004906"/>
    </source>
</evidence>
<keyword evidence="5" id="KW-0813">Transport</keyword>
<evidence type="ECO:0000256" key="12">
    <source>
        <dbReference type="ARBA" id="ARBA00023136"/>
    </source>
</evidence>
<evidence type="ECO:0000256" key="11">
    <source>
        <dbReference type="ARBA" id="ARBA00022989"/>
    </source>
</evidence>
<evidence type="ECO:0000256" key="15">
    <source>
        <dbReference type="ARBA" id="ARBA00034505"/>
    </source>
</evidence>
<dbReference type="SUPFAM" id="SSF57850">
    <property type="entry name" value="RING/U-box"/>
    <property type="match status" value="1"/>
</dbReference>
<gene>
    <name evidence="18" type="ORF">SOCG_02246</name>
</gene>
<dbReference type="GO" id="GO:0008270">
    <property type="term" value="F:zinc ion binding"/>
    <property type="evidence" value="ECO:0007669"/>
    <property type="project" value="UniProtKB-KW"/>
</dbReference>
<evidence type="ECO:0000259" key="17">
    <source>
        <dbReference type="Pfam" id="PF04757"/>
    </source>
</evidence>
<evidence type="ECO:0000256" key="1">
    <source>
        <dbReference type="ARBA" id="ARBA00004585"/>
    </source>
</evidence>
<evidence type="ECO:0000256" key="4">
    <source>
        <dbReference type="ARBA" id="ARBA00018980"/>
    </source>
</evidence>
<feature type="domain" description="Pex N-terminal" evidence="17">
    <location>
        <begin position="13"/>
        <end position="260"/>
    </location>
</feature>
<dbReference type="GO" id="GO:0004842">
    <property type="term" value="F:ubiquitin-protein transferase activity"/>
    <property type="evidence" value="ECO:0007669"/>
    <property type="project" value="TreeGrafter"/>
</dbReference>
<comment type="subunit">
    <text evidence="15">Component of the PEX2-PEX10-PEX12 retrotranslocation channel, composed of PEX2, PEX10 and PEX12.</text>
</comment>
<evidence type="ECO:0000256" key="6">
    <source>
        <dbReference type="ARBA" id="ARBA00022692"/>
    </source>
</evidence>
<keyword evidence="12" id="KW-0472">Membrane</keyword>
<protein>
    <recommendedName>
        <fullName evidence="4">Peroxisome assembly protein 12</fullName>
    </recommendedName>
    <alternativeName>
        <fullName evidence="14">Peroxin-12</fullName>
    </alternativeName>
</protein>
<dbReference type="GO" id="GO:0006513">
    <property type="term" value="P:protein monoubiquitination"/>
    <property type="evidence" value="ECO:0007669"/>
    <property type="project" value="TreeGrafter"/>
</dbReference>
<organism evidence="18 19">
    <name type="scientific">Schizosaccharomyces octosporus (strain yFS286)</name>
    <name type="common">Fission yeast</name>
    <name type="synonym">Octosporomyces octosporus</name>
    <dbReference type="NCBI Taxonomy" id="483514"/>
    <lineage>
        <taxon>Eukaryota</taxon>
        <taxon>Fungi</taxon>
        <taxon>Dikarya</taxon>
        <taxon>Ascomycota</taxon>
        <taxon>Taphrinomycotina</taxon>
        <taxon>Schizosaccharomycetes</taxon>
        <taxon>Schizosaccharomycetales</taxon>
        <taxon>Schizosaccharomycetaceae</taxon>
        <taxon>Schizosaccharomyces</taxon>
    </lineage>
</organism>
<keyword evidence="6" id="KW-0812">Transmembrane</keyword>
<sequence length="348" mass="40947">MESPSLLEVFQVQEIDGLVLPSIKYIFAYFTHRYPRQLLGAYNSLDDFYFFLKVIIEYRSLKNWNCTSVERRFQLKRVKYIKNKECLVDLFPEEVNSAIRLRQTDILAKLFFTYCLPFLISKVKTWSNNTRISEFRVNAPTEHSTTQTESHGQHSSFFRTFRLKILSKLKKLLTILKFTFQLGSNFCKKIQWVYYLLFALGILPFSNPIDHLLKQRLVYDTSIPNLTSEKAHNPYTLPSLLDNSMNIFLSLVQVLDWWQTNDYATQVKKGRVAFTELEPPEISVKDTTLTKNTCRICGHYIKNPAVLTTGFVFCYPCIQSWLKDNPYICPVTKLNLIRKEKSFWRIMV</sequence>
<evidence type="ECO:0000256" key="9">
    <source>
        <dbReference type="ARBA" id="ARBA00022833"/>
    </source>
</evidence>
<dbReference type="HOGENOM" id="CLU_031067_0_0_1"/>
<evidence type="ECO:0000256" key="3">
    <source>
        <dbReference type="ARBA" id="ARBA00008704"/>
    </source>
</evidence>
<evidence type="ECO:0000256" key="5">
    <source>
        <dbReference type="ARBA" id="ARBA00022448"/>
    </source>
</evidence>
<dbReference type="InterPro" id="IPR018957">
    <property type="entry name" value="Znf_C3HC4_RING-type"/>
</dbReference>
<feature type="domain" description="Zinc finger C3HC4 RING-type" evidence="16">
    <location>
        <begin position="294"/>
        <end position="331"/>
    </location>
</feature>
<accession>S9RLB7</accession>
<keyword evidence="13" id="KW-0576">Peroxisome</keyword>
<dbReference type="PANTHER" id="PTHR12888">
    <property type="entry name" value="PEROXISOME ASSEMBLY PROTEIN 12 PEROXIN-12"/>
    <property type="match status" value="1"/>
</dbReference>
<dbReference type="VEuPathDB" id="FungiDB:SOCG_02246"/>
<evidence type="ECO:0000256" key="8">
    <source>
        <dbReference type="ARBA" id="ARBA00022771"/>
    </source>
</evidence>
<dbReference type="OMA" id="QHYLARC"/>
<evidence type="ECO:0000256" key="13">
    <source>
        <dbReference type="ARBA" id="ARBA00023140"/>
    </source>
</evidence>
<evidence type="ECO:0000256" key="14">
    <source>
        <dbReference type="ARBA" id="ARBA00029692"/>
    </source>
</evidence>
<dbReference type="GO" id="GO:0016562">
    <property type="term" value="P:protein import into peroxisome matrix, receptor recycling"/>
    <property type="evidence" value="ECO:0007669"/>
    <property type="project" value="UniProtKB-ARBA"/>
</dbReference>
<keyword evidence="7" id="KW-0479">Metal-binding</keyword>
<comment type="similarity">
    <text evidence="3">Belongs to the pex2/pex10/pex12 family.</text>
</comment>